<evidence type="ECO:0000313" key="3">
    <source>
        <dbReference type="EMBL" id="QDU18549.1"/>
    </source>
</evidence>
<dbReference type="RefSeq" id="WP_145233919.1">
    <property type="nucleotide sequence ID" value="NZ_CP036273.1"/>
</dbReference>
<keyword evidence="2" id="KW-1133">Transmembrane helix</keyword>
<reference evidence="3 4" key="1">
    <citation type="submission" date="2019-02" db="EMBL/GenBank/DDBJ databases">
        <title>Deep-cultivation of Planctomycetes and their phenomic and genomic characterization uncovers novel biology.</title>
        <authorList>
            <person name="Wiegand S."/>
            <person name="Jogler M."/>
            <person name="Boedeker C."/>
            <person name="Pinto D."/>
            <person name="Vollmers J."/>
            <person name="Rivas-Marin E."/>
            <person name="Kohn T."/>
            <person name="Peeters S.H."/>
            <person name="Heuer A."/>
            <person name="Rast P."/>
            <person name="Oberbeckmann S."/>
            <person name="Bunk B."/>
            <person name="Jeske O."/>
            <person name="Meyerdierks A."/>
            <person name="Storesund J.E."/>
            <person name="Kallscheuer N."/>
            <person name="Luecker S."/>
            <person name="Lage O.M."/>
            <person name="Pohl T."/>
            <person name="Merkel B.J."/>
            <person name="Hornburger P."/>
            <person name="Mueller R.-W."/>
            <person name="Bruemmer F."/>
            <person name="Labrenz M."/>
            <person name="Spormann A.M."/>
            <person name="Op den Camp H."/>
            <person name="Overmann J."/>
            <person name="Amann R."/>
            <person name="Jetten M.S.M."/>
            <person name="Mascher T."/>
            <person name="Medema M.H."/>
            <person name="Devos D.P."/>
            <person name="Kaster A.-K."/>
            <person name="Ovreas L."/>
            <person name="Rohde M."/>
            <person name="Galperin M.Y."/>
            <person name="Jogler C."/>
        </authorList>
    </citation>
    <scope>NUCLEOTIDE SEQUENCE [LARGE SCALE GENOMIC DNA]</scope>
    <source>
        <strain evidence="3 4">ETA_A1</strain>
    </source>
</reference>
<proteinExistence type="predicted"/>
<accession>A0A517XM22</accession>
<protein>
    <submittedName>
        <fullName evidence="3">HEAT repeat protein</fullName>
    </submittedName>
</protein>
<feature type="transmembrane region" description="Helical" evidence="2">
    <location>
        <begin position="42"/>
        <end position="60"/>
    </location>
</feature>
<dbReference type="OrthoDB" id="260344at2"/>
<evidence type="ECO:0000256" key="2">
    <source>
        <dbReference type="SAM" id="Phobius"/>
    </source>
</evidence>
<dbReference type="Proteomes" id="UP000319576">
    <property type="component" value="Chromosome"/>
</dbReference>
<dbReference type="KEGG" id="uli:ETAA1_04410"/>
<keyword evidence="2" id="KW-0812">Transmembrane</keyword>
<keyword evidence="2" id="KW-0472">Membrane</keyword>
<gene>
    <name evidence="3" type="ORF">ETAA1_04410</name>
</gene>
<dbReference type="Pfam" id="PF13646">
    <property type="entry name" value="HEAT_2"/>
    <property type="match status" value="1"/>
</dbReference>
<dbReference type="EMBL" id="CP036273">
    <property type="protein sequence ID" value="QDU18549.1"/>
    <property type="molecule type" value="Genomic_DNA"/>
</dbReference>
<feature type="transmembrane region" description="Helical" evidence="2">
    <location>
        <begin position="97"/>
        <end position="115"/>
    </location>
</feature>
<dbReference type="SUPFAM" id="SSF48371">
    <property type="entry name" value="ARM repeat"/>
    <property type="match status" value="1"/>
</dbReference>
<feature type="region of interest" description="Disordered" evidence="1">
    <location>
        <begin position="452"/>
        <end position="491"/>
    </location>
</feature>
<dbReference type="AlphaFoldDB" id="A0A517XM22"/>
<evidence type="ECO:0000256" key="1">
    <source>
        <dbReference type="SAM" id="MobiDB-lite"/>
    </source>
</evidence>
<keyword evidence="4" id="KW-1185">Reference proteome</keyword>
<dbReference type="Gene3D" id="1.25.10.10">
    <property type="entry name" value="Leucine-rich Repeat Variant"/>
    <property type="match status" value="1"/>
</dbReference>
<evidence type="ECO:0000313" key="4">
    <source>
        <dbReference type="Proteomes" id="UP000319576"/>
    </source>
</evidence>
<dbReference type="InterPro" id="IPR016024">
    <property type="entry name" value="ARM-type_fold"/>
</dbReference>
<sequence length="491" mass="52578">MRWFDLPPRSTLGPTGLVLSLALLLTPTAVLAALAVRHEALPIAAGAGVQLLFALVFLRAHPVWRPPVSGSVILLYLIALAWAYVPTRGHADWAVHVAQGVLLAGAVGLVALHDLTRTGAEPLRRANKWSRRIASRTHWPLQLADARLLPEVDALRDAVRDEPGPALALLSDPRPEVKVAALGSLEYRPDWRPGEAELVLKIAREAHEPAVRQAAAYALAGVKLPALVEDLAGFLRDPAAEVRHAAAEAVLWDGDRRWPLARTPVREALADPKLAADGPLFVGSAGLPAAAVADLMAWAEERPPLGTRAVLTLVEQYHRGMADGGRPELPSELAQLMLASETPTGLRVELAALLRDHHRLTPDLLDRMTNMDQPAPMRLFAAEVMLRADPNDADGIDVLRGLARHPNRELAVQIGGILQNVLGLDLGLVAGGPLPAPASKAAAEVARKVLGWANGQRPDGQRPTPPSRPGLAGLRETNFVPPASAERPRVF</sequence>
<organism evidence="3 4">
    <name type="scientific">Urbifossiella limnaea</name>
    <dbReference type="NCBI Taxonomy" id="2528023"/>
    <lineage>
        <taxon>Bacteria</taxon>
        <taxon>Pseudomonadati</taxon>
        <taxon>Planctomycetota</taxon>
        <taxon>Planctomycetia</taxon>
        <taxon>Gemmatales</taxon>
        <taxon>Gemmataceae</taxon>
        <taxon>Urbifossiella</taxon>
    </lineage>
</organism>
<feature type="transmembrane region" description="Helical" evidence="2">
    <location>
        <begin position="67"/>
        <end position="85"/>
    </location>
</feature>
<name>A0A517XM22_9BACT</name>
<dbReference type="InterPro" id="IPR011989">
    <property type="entry name" value="ARM-like"/>
</dbReference>